<dbReference type="CDD" id="cd17324">
    <property type="entry name" value="MFS_NepI_like"/>
    <property type="match status" value="1"/>
</dbReference>
<dbReference type="PANTHER" id="PTHR43271:SF1">
    <property type="entry name" value="INNER MEMBRANE TRANSPORT PROTEIN YNFM"/>
    <property type="match status" value="1"/>
</dbReference>
<keyword evidence="11" id="KW-1185">Reference proteome</keyword>
<dbReference type="PANTHER" id="PTHR43271">
    <property type="entry name" value="BLL2771 PROTEIN"/>
    <property type="match status" value="1"/>
</dbReference>
<keyword evidence="4" id="KW-1003">Cell membrane</keyword>
<evidence type="ECO:0000256" key="4">
    <source>
        <dbReference type="ARBA" id="ARBA00022475"/>
    </source>
</evidence>
<dbReference type="PROSITE" id="PS50850">
    <property type="entry name" value="MFS"/>
    <property type="match status" value="1"/>
</dbReference>
<evidence type="ECO:0000313" key="10">
    <source>
        <dbReference type="EMBL" id="QKZ04498.1"/>
    </source>
</evidence>
<reference evidence="10 11" key="1">
    <citation type="submission" date="2020-06" db="EMBL/GenBank/DDBJ databases">
        <title>Pseudomonas eucalypticola sp. nov., an endophyte of Eucalyptus dunnii leaves with biocontrol ability of eucalyptus leaf blight.</title>
        <authorList>
            <person name="Liu Y."/>
            <person name="Song Z."/>
            <person name="Zeng H."/>
            <person name="Lu M."/>
            <person name="Wang X."/>
            <person name="Lian X."/>
            <person name="Zhang Q."/>
        </authorList>
    </citation>
    <scope>NUCLEOTIDE SEQUENCE [LARGE SCALE GENOMIC DNA]</scope>
    <source>
        <strain evidence="10 11">NP-1</strain>
    </source>
</reference>
<evidence type="ECO:0000313" key="11">
    <source>
        <dbReference type="Proteomes" id="UP000509568"/>
    </source>
</evidence>
<feature type="transmembrane region" description="Helical" evidence="8">
    <location>
        <begin position="60"/>
        <end position="80"/>
    </location>
</feature>
<feature type="transmembrane region" description="Helical" evidence="8">
    <location>
        <begin position="232"/>
        <end position="252"/>
    </location>
</feature>
<feature type="transmembrane region" description="Helical" evidence="8">
    <location>
        <begin position="151"/>
        <end position="172"/>
    </location>
</feature>
<dbReference type="GO" id="GO:0005886">
    <property type="term" value="C:plasma membrane"/>
    <property type="evidence" value="ECO:0007669"/>
    <property type="project" value="UniProtKB-SubCell"/>
</dbReference>
<dbReference type="PROSITE" id="PS00216">
    <property type="entry name" value="SUGAR_TRANSPORT_1"/>
    <property type="match status" value="1"/>
</dbReference>
<dbReference type="InterPro" id="IPR036259">
    <property type="entry name" value="MFS_trans_sf"/>
</dbReference>
<dbReference type="Pfam" id="PF07690">
    <property type="entry name" value="MFS_1"/>
    <property type="match status" value="1"/>
</dbReference>
<keyword evidence="7 8" id="KW-0472">Membrane</keyword>
<evidence type="ECO:0000256" key="8">
    <source>
        <dbReference type="SAM" id="Phobius"/>
    </source>
</evidence>
<evidence type="ECO:0000256" key="5">
    <source>
        <dbReference type="ARBA" id="ARBA00022692"/>
    </source>
</evidence>
<evidence type="ECO:0000256" key="1">
    <source>
        <dbReference type="ARBA" id="ARBA00004651"/>
    </source>
</evidence>
<dbReference type="InterPro" id="IPR020846">
    <property type="entry name" value="MFS_dom"/>
</dbReference>
<organism evidence="10 11">
    <name type="scientific">Pseudomonas eucalypticola</name>
    <dbReference type="NCBI Taxonomy" id="2599595"/>
    <lineage>
        <taxon>Bacteria</taxon>
        <taxon>Pseudomonadati</taxon>
        <taxon>Pseudomonadota</taxon>
        <taxon>Gammaproteobacteria</taxon>
        <taxon>Pseudomonadales</taxon>
        <taxon>Pseudomonadaceae</taxon>
        <taxon>Pseudomonas</taxon>
    </lineage>
</organism>
<comment type="similarity">
    <text evidence="2">Belongs to the major facilitator superfamily.</text>
</comment>
<dbReference type="SUPFAM" id="SSF103473">
    <property type="entry name" value="MFS general substrate transporter"/>
    <property type="match status" value="1"/>
</dbReference>
<dbReference type="RefSeq" id="WP_176570633.1">
    <property type="nucleotide sequence ID" value="NZ_CP056030.1"/>
</dbReference>
<dbReference type="PRINTS" id="PR01036">
    <property type="entry name" value="TCRTETB"/>
</dbReference>
<sequence length="408" mass="42357">MNAKPSPAPTAPLDKVTRGSAAFRAIAICMTLAGVSTFALMNCVQPLMPLFTQAFSITPAQASLSLSVNIGILGLLMPLASLVSERLGRKKVLVASLLTSGVVCVLSATADSWTTFLLYRALQGAAFSGVPAIAMAYIAEEIALSDSGYAAGVYVSGAAIGGMFGRVLAGFVADAWGWRTSLVATGAVGVASALLFTYLLPRSRHFVAQRTGLKPLLATYRLHLGNRALQRAYVTGFFMMGSLVMVYNFLGFRLTQAPFNLSPSLAGSLFLTYLAGIYASTLAGKLADRHGSKPVTIGSLGLCAAGAMLMLAPYLLLVLVGLVLFTVGYFATHSVANGAVSRHARTGKSQASTLYFMAFYAGGAVLGWVGGIAWAQSAWPGVTALLAAAIGLTLLLGLATQKSTPIPP</sequence>
<keyword evidence="6 8" id="KW-1133">Transmembrane helix</keyword>
<proteinExistence type="inferred from homology"/>
<evidence type="ECO:0000256" key="2">
    <source>
        <dbReference type="ARBA" id="ARBA00008335"/>
    </source>
</evidence>
<gene>
    <name evidence="10" type="ORF">HWQ56_12170</name>
</gene>
<feature type="transmembrane region" description="Helical" evidence="8">
    <location>
        <begin position="116"/>
        <end position="139"/>
    </location>
</feature>
<keyword evidence="5 8" id="KW-0812">Transmembrane</keyword>
<dbReference type="GO" id="GO:0022857">
    <property type="term" value="F:transmembrane transporter activity"/>
    <property type="evidence" value="ECO:0007669"/>
    <property type="project" value="InterPro"/>
</dbReference>
<dbReference type="InterPro" id="IPR005829">
    <property type="entry name" value="Sugar_transporter_CS"/>
</dbReference>
<feature type="transmembrane region" description="Helical" evidence="8">
    <location>
        <begin position="21"/>
        <end position="40"/>
    </location>
</feature>
<evidence type="ECO:0000256" key="3">
    <source>
        <dbReference type="ARBA" id="ARBA00022448"/>
    </source>
</evidence>
<dbReference type="InterPro" id="IPR011701">
    <property type="entry name" value="MFS"/>
</dbReference>
<dbReference type="Proteomes" id="UP000509568">
    <property type="component" value="Chromosome"/>
</dbReference>
<feature type="domain" description="Major facilitator superfamily (MFS) profile" evidence="9">
    <location>
        <begin position="22"/>
        <end position="405"/>
    </location>
</feature>
<comment type="subcellular location">
    <subcellularLocation>
        <location evidence="1">Cell membrane</location>
        <topology evidence="1">Multi-pass membrane protein</topology>
    </subcellularLocation>
</comment>
<dbReference type="Gene3D" id="1.20.1250.20">
    <property type="entry name" value="MFS general substrate transporter like domains"/>
    <property type="match status" value="1"/>
</dbReference>
<feature type="transmembrane region" description="Helical" evidence="8">
    <location>
        <begin position="264"/>
        <end position="283"/>
    </location>
</feature>
<evidence type="ECO:0000256" key="7">
    <source>
        <dbReference type="ARBA" id="ARBA00023136"/>
    </source>
</evidence>
<evidence type="ECO:0000259" key="9">
    <source>
        <dbReference type="PROSITE" id="PS50850"/>
    </source>
</evidence>
<dbReference type="KEGG" id="pez:HWQ56_12170"/>
<accession>A0A7D5D746</accession>
<evidence type="ECO:0000256" key="6">
    <source>
        <dbReference type="ARBA" id="ARBA00022989"/>
    </source>
</evidence>
<feature type="transmembrane region" description="Helical" evidence="8">
    <location>
        <begin position="381"/>
        <end position="399"/>
    </location>
</feature>
<feature type="transmembrane region" description="Helical" evidence="8">
    <location>
        <begin position="352"/>
        <end position="375"/>
    </location>
</feature>
<feature type="transmembrane region" description="Helical" evidence="8">
    <location>
        <begin position="92"/>
        <end position="110"/>
    </location>
</feature>
<keyword evidence="3" id="KW-0813">Transport</keyword>
<protein>
    <submittedName>
        <fullName evidence="10">MFS transporter</fullName>
    </submittedName>
</protein>
<dbReference type="AlphaFoldDB" id="A0A7D5D746"/>
<name>A0A7D5D746_9PSED</name>
<feature type="transmembrane region" description="Helical" evidence="8">
    <location>
        <begin position="178"/>
        <end position="200"/>
    </location>
</feature>
<dbReference type="EMBL" id="CP056030">
    <property type="protein sequence ID" value="QKZ04498.1"/>
    <property type="molecule type" value="Genomic_DNA"/>
</dbReference>